<dbReference type="InterPro" id="IPR036681">
    <property type="entry name" value="PgpA-like_sf"/>
</dbReference>
<dbReference type="GO" id="GO:0008962">
    <property type="term" value="F:phosphatidylglycerophosphatase activity"/>
    <property type="evidence" value="ECO:0007669"/>
    <property type="project" value="UniProtKB-EC"/>
</dbReference>
<keyword evidence="2" id="KW-0378">Hydrolase</keyword>
<feature type="domain" description="YutG/PgpA" evidence="1">
    <location>
        <begin position="16"/>
        <end position="139"/>
    </location>
</feature>
<sequence length="147" mass="16014">MFEIERRLEEKGITRGNIVASAMELYVPHGIGVEEAAKRLGEMIGKALQDPNISSLLLGAILLEDELYLKRKDSEIADDPVFLLSDEIIGMAIAEVIGGTYARFEFTRYDQKKPGILGSLGPFLDDAVAGLIAGCTSRLYSESMGSM</sequence>
<gene>
    <name evidence="2" type="ORF">R6Y95_08175</name>
</gene>
<name>A0ABD8AA20_9EURY</name>
<evidence type="ECO:0000313" key="2">
    <source>
        <dbReference type="EMBL" id="WOX55436.1"/>
    </source>
</evidence>
<accession>A0ABD8AA20</accession>
<protein>
    <submittedName>
        <fullName evidence="2">Phosphatidylglycerophosphatase A</fullName>
        <ecNumber evidence="2">3.1.3.27</ecNumber>
    </submittedName>
</protein>
<dbReference type="InterPro" id="IPR007686">
    <property type="entry name" value="YutG/PgpA"/>
</dbReference>
<evidence type="ECO:0000259" key="1">
    <source>
        <dbReference type="Pfam" id="PF04608"/>
    </source>
</evidence>
<dbReference type="Gene3D" id="1.10.3760.10">
    <property type="entry name" value="PgpA-like"/>
    <property type="match status" value="1"/>
</dbReference>
<reference evidence="2 3" key="1">
    <citation type="submission" date="2023-10" db="EMBL/GenBank/DDBJ databases">
        <title>The complete genome sequence of Methanoculleus palmolei DSM 4273.</title>
        <authorList>
            <person name="Lai S.-J."/>
            <person name="You Y.-T."/>
            <person name="Chen S.-C."/>
        </authorList>
    </citation>
    <scope>NUCLEOTIDE SEQUENCE [LARGE SCALE GENOMIC DNA]</scope>
    <source>
        <strain evidence="2 3">DSM 4273</strain>
    </source>
</reference>
<dbReference type="Proteomes" id="UP001626603">
    <property type="component" value="Chromosome"/>
</dbReference>
<dbReference type="EC" id="3.1.3.27" evidence="2"/>
<organism evidence="2 3">
    <name type="scientific">Methanoculleus palmolei</name>
    <dbReference type="NCBI Taxonomy" id="72612"/>
    <lineage>
        <taxon>Archaea</taxon>
        <taxon>Methanobacteriati</taxon>
        <taxon>Methanobacteriota</taxon>
        <taxon>Stenosarchaea group</taxon>
        <taxon>Methanomicrobia</taxon>
        <taxon>Methanomicrobiales</taxon>
        <taxon>Methanomicrobiaceae</taxon>
        <taxon>Methanoculleus</taxon>
    </lineage>
</organism>
<dbReference type="SUPFAM" id="SSF101307">
    <property type="entry name" value="YutG-like"/>
    <property type="match status" value="1"/>
</dbReference>
<proteinExistence type="predicted"/>
<dbReference type="Pfam" id="PF04608">
    <property type="entry name" value="PgpA"/>
    <property type="match status" value="1"/>
</dbReference>
<dbReference type="EMBL" id="CP137641">
    <property type="protein sequence ID" value="WOX55436.1"/>
    <property type="molecule type" value="Genomic_DNA"/>
</dbReference>
<keyword evidence="3" id="KW-1185">Reference proteome</keyword>
<dbReference type="AlphaFoldDB" id="A0ABD8AA20"/>
<evidence type="ECO:0000313" key="3">
    <source>
        <dbReference type="Proteomes" id="UP001626603"/>
    </source>
</evidence>